<accession>A0ABW3GGP8</accession>
<dbReference type="Pfam" id="PF23562">
    <property type="entry name" value="AMP-binding_C_3"/>
    <property type="match status" value="1"/>
</dbReference>
<evidence type="ECO:0000313" key="3">
    <source>
        <dbReference type="EMBL" id="MFD0928190.1"/>
    </source>
</evidence>
<gene>
    <name evidence="3" type="ORF">ACFQ1T_00220</name>
</gene>
<dbReference type="PANTHER" id="PTHR43767">
    <property type="entry name" value="LONG-CHAIN-FATTY-ACID--COA LIGASE"/>
    <property type="match status" value="1"/>
</dbReference>
<sequence length="498" mass="52613">MILNEIQAQAAQVPEQIALQGAQTQLSYAALAKEITRVSSALMTLTPQASVALALDNSPAWIVLDLAILAAAWTNVPVPAFFSATQKQHAILDAGVSLVLTDTPAVWLGLFPEAALVAEWQVADKMVTVLRVQAHDRAAPVAKITYTSGTTGAPKGVCLSEDHMWEVASSIRALVKPGHDDCHFCVLPLATLLENVAGVYASLISGTTVVVYSCEAVGFSGSQFDIFKLYRGLQASQATTAILIPELLRALVACLQAGQLALAQLRFVAVGGAKVAPELLLQAHALGLPVYEGYGLSECASVVTLNTPLANQPGSIGQPLPHVQLRVDSHGELWVKGAIYAGYMAADGTITEPALDVDGYLPTGDLAYQDAEGHWILSGRKKNLFITSFGRNVSPEWVETTLIQQAGLLQACVFGEARPYNVAVVVLAPQASQAQVAQGIARANQGLPDYAQVGDVIYAKQPFTPQNGQLTANGRLKRDVIAAAYAAEINALYEGISA</sequence>
<dbReference type="Gene3D" id="3.40.50.12780">
    <property type="entry name" value="N-terminal domain of ligase-like"/>
    <property type="match status" value="1"/>
</dbReference>
<dbReference type="InterPro" id="IPR020845">
    <property type="entry name" value="AMP-binding_CS"/>
</dbReference>
<keyword evidence="1" id="KW-0436">Ligase</keyword>
<dbReference type="Gene3D" id="3.30.300.30">
    <property type="match status" value="1"/>
</dbReference>
<dbReference type="PANTHER" id="PTHR43767:SF8">
    <property type="entry name" value="LONG-CHAIN-FATTY-ACID--COA LIGASE"/>
    <property type="match status" value="1"/>
</dbReference>
<dbReference type="Proteomes" id="UP001597106">
    <property type="component" value="Unassembled WGS sequence"/>
</dbReference>
<dbReference type="SUPFAM" id="SSF56801">
    <property type="entry name" value="Acetyl-CoA synthetase-like"/>
    <property type="match status" value="1"/>
</dbReference>
<dbReference type="RefSeq" id="WP_379073355.1">
    <property type="nucleotide sequence ID" value="NZ_JBHTJW010000001.1"/>
</dbReference>
<dbReference type="InterPro" id="IPR042099">
    <property type="entry name" value="ANL_N_sf"/>
</dbReference>
<evidence type="ECO:0000259" key="2">
    <source>
        <dbReference type="Pfam" id="PF00501"/>
    </source>
</evidence>
<dbReference type="InterPro" id="IPR050237">
    <property type="entry name" value="ATP-dep_AMP-bd_enzyme"/>
</dbReference>
<dbReference type="InterPro" id="IPR000873">
    <property type="entry name" value="AMP-dep_synth/lig_dom"/>
</dbReference>
<dbReference type="InterPro" id="IPR045851">
    <property type="entry name" value="AMP-bd_C_sf"/>
</dbReference>
<proteinExistence type="predicted"/>
<name>A0ABW3GGP8_9PROT</name>
<feature type="domain" description="AMP-dependent synthetase/ligase" evidence="2">
    <location>
        <begin position="7"/>
        <end position="338"/>
    </location>
</feature>
<evidence type="ECO:0000313" key="4">
    <source>
        <dbReference type="Proteomes" id="UP001597106"/>
    </source>
</evidence>
<evidence type="ECO:0000256" key="1">
    <source>
        <dbReference type="ARBA" id="ARBA00022598"/>
    </source>
</evidence>
<dbReference type="PROSITE" id="PS00455">
    <property type="entry name" value="AMP_BINDING"/>
    <property type="match status" value="1"/>
</dbReference>
<organism evidence="3 4">
    <name type="scientific">Methylophilus glucosoxydans</name>
    <dbReference type="NCBI Taxonomy" id="752553"/>
    <lineage>
        <taxon>Bacteria</taxon>
        <taxon>Pseudomonadati</taxon>
        <taxon>Pseudomonadota</taxon>
        <taxon>Betaproteobacteria</taxon>
        <taxon>Nitrosomonadales</taxon>
        <taxon>Methylophilaceae</taxon>
        <taxon>Methylophilus</taxon>
    </lineage>
</organism>
<protein>
    <submittedName>
        <fullName evidence="3">AMP-binding protein</fullName>
    </submittedName>
</protein>
<keyword evidence="4" id="KW-1185">Reference proteome</keyword>
<dbReference type="EMBL" id="JBHTJW010000001">
    <property type="protein sequence ID" value="MFD0928190.1"/>
    <property type="molecule type" value="Genomic_DNA"/>
</dbReference>
<reference evidence="4" key="1">
    <citation type="journal article" date="2019" name="Int. J. Syst. Evol. Microbiol.">
        <title>The Global Catalogue of Microorganisms (GCM) 10K type strain sequencing project: providing services to taxonomists for standard genome sequencing and annotation.</title>
        <authorList>
            <consortium name="The Broad Institute Genomics Platform"/>
            <consortium name="The Broad Institute Genome Sequencing Center for Infectious Disease"/>
            <person name="Wu L."/>
            <person name="Ma J."/>
        </authorList>
    </citation>
    <scope>NUCLEOTIDE SEQUENCE [LARGE SCALE GENOMIC DNA]</scope>
    <source>
        <strain evidence="4">CCUG 59685</strain>
    </source>
</reference>
<dbReference type="Pfam" id="PF00501">
    <property type="entry name" value="AMP-binding"/>
    <property type="match status" value="1"/>
</dbReference>
<comment type="caution">
    <text evidence="3">The sequence shown here is derived from an EMBL/GenBank/DDBJ whole genome shotgun (WGS) entry which is preliminary data.</text>
</comment>